<proteinExistence type="predicted"/>
<organism evidence="2 3">
    <name type="scientific">Asticcacaulis aquaticus</name>
    <dbReference type="NCBI Taxonomy" id="2984212"/>
    <lineage>
        <taxon>Bacteria</taxon>
        <taxon>Pseudomonadati</taxon>
        <taxon>Pseudomonadota</taxon>
        <taxon>Alphaproteobacteria</taxon>
        <taxon>Caulobacterales</taxon>
        <taxon>Caulobacteraceae</taxon>
        <taxon>Asticcacaulis</taxon>
    </lineage>
</organism>
<protein>
    <submittedName>
        <fullName evidence="2">TIGR02300 family protein</fullName>
    </submittedName>
</protein>
<evidence type="ECO:0000256" key="1">
    <source>
        <dbReference type="SAM" id="MobiDB-lite"/>
    </source>
</evidence>
<feature type="compositionally biased region" description="Acidic residues" evidence="1">
    <location>
        <begin position="71"/>
        <end position="105"/>
    </location>
</feature>
<dbReference type="Pfam" id="PF09538">
    <property type="entry name" value="FYDLN_acid"/>
    <property type="match status" value="1"/>
</dbReference>
<accession>A0ABT5HSH3</accession>
<dbReference type="EMBL" id="JAQQKX010000004">
    <property type="protein sequence ID" value="MDC7682944.1"/>
    <property type="molecule type" value="Genomic_DNA"/>
</dbReference>
<dbReference type="RefSeq" id="WP_272747430.1">
    <property type="nucleotide sequence ID" value="NZ_JAQQKX010000004.1"/>
</dbReference>
<gene>
    <name evidence="2" type="ORF">PQU92_06635</name>
</gene>
<keyword evidence="3" id="KW-1185">Reference proteome</keyword>
<name>A0ABT5HSH3_9CAUL</name>
<reference evidence="2 3" key="1">
    <citation type="submission" date="2023-01" db="EMBL/GenBank/DDBJ databases">
        <title>Novel species of the genus Asticcacaulis isolated from rivers.</title>
        <authorList>
            <person name="Lu H."/>
        </authorList>
    </citation>
    <scope>NUCLEOTIDE SEQUENCE [LARGE SCALE GENOMIC DNA]</scope>
    <source>
        <strain evidence="2 3">BYS171W</strain>
    </source>
</reference>
<sequence>MADPALGTKQICPNCTAKFYDLNKRPAHCPKCANEFDPEEALRTRRTRARPIEKDEYDQDEMEDQVKDKTGDDEDEDEPEITAPEIDEVVADDPVLMDEDEDLDPADPARVGGNADSVDMDIEDADLGDDDADDVPFLEDEDDDAFDEEIDGLPGEDNEDDI</sequence>
<evidence type="ECO:0000313" key="3">
    <source>
        <dbReference type="Proteomes" id="UP001214854"/>
    </source>
</evidence>
<feature type="region of interest" description="Disordered" evidence="1">
    <location>
        <begin position="30"/>
        <end position="162"/>
    </location>
</feature>
<feature type="compositionally biased region" description="Acidic residues" evidence="1">
    <location>
        <begin position="118"/>
        <end position="162"/>
    </location>
</feature>
<evidence type="ECO:0000313" key="2">
    <source>
        <dbReference type="EMBL" id="MDC7682944.1"/>
    </source>
</evidence>
<dbReference type="Proteomes" id="UP001214854">
    <property type="component" value="Unassembled WGS sequence"/>
</dbReference>
<dbReference type="InterPro" id="IPR012644">
    <property type="entry name" value="CHP02300_FYDLN_acid"/>
</dbReference>
<dbReference type="NCBIfam" id="TIGR02300">
    <property type="entry name" value="FYDLN_acid"/>
    <property type="match status" value="1"/>
</dbReference>
<comment type="caution">
    <text evidence="2">The sequence shown here is derived from an EMBL/GenBank/DDBJ whole genome shotgun (WGS) entry which is preliminary data.</text>
</comment>